<dbReference type="Pfam" id="PF06985">
    <property type="entry name" value="HET"/>
    <property type="match status" value="1"/>
</dbReference>
<dbReference type="PANTHER" id="PTHR24148">
    <property type="entry name" value="ANKYRIN REPEAT DOMAIN-CONTAINING PROTEIN 39 HOMOLOG-RELATED"/>
    <property type="match status" value="1"/>
</dbReference>
<keyword evidence="3" id="KW-1185">Reference proteome</keyword>
<dbReference type="PANTHER" id="PTHR24148:SF82">
    <property type="entry name" value="HETEROKARYON INCOMPATIBILITY DOMAIN-CONTAINING PROTEIN"/>
    <property type="match status" value="1"/>
</dbReference>
<dbReference type="InterPro" id="IPR010730">
    <property type="entry name" value="HET"/>
</dbReference>
<feature type="domain" description="Heterokaryon incompatibility" evidence="1">
    <location>
        <begin position="117"/>
        <end position="246"/>
    </location>
</feature>
<protein>
    <recommendedName>
        <fullName evidence="1">Heterokaryon incompatibility domain-containing protein</fullName>
    </recommendedName>
</protein>
<organism evidence="2 3">
    <name type="scientific">Neocucurbitaria cava</name>
    <dbReference type="NCBI Taxonomy" id="798079"/>
    <lineage>
        <taxon>Eukaryota</taxon>
        <taxon>Fungi</taxon>
        <taxon>Dikarya</taxon>
        <taxon>Ascomycota</taxon>
        <taxon>Pezizomycotina</taxon>
        <taxon>Dothideomycetes</taxon>
        <taxon>Pleosporomycetidae</taxon>
        <taxon>Pleosporales</taxon>
        <taxon>Pleosporineae</taxon>
        <taxon>Cucurbitariaceae</taxon>
        <taxon>Neocucurbitaria</taxon>
    </lineage>
</organism>
<dbReference type="AlphaFoldDB" id="A0A9W8Y1D2"/>
<evidence type="ECO:0000259" key="1">
    <source>
        <dbReference type="Pfam" id="PF06985"/>
    </source>
</evidence>
<proteinExistence type="predicted"/>
<name>A0A9W8Y1D2_9PLEO</name>
<dbReference type="EMBL" id="JAPEUY010000019">
    <property type="protein sequence ID" value="KAJ4363426.1"/>
    <property type="molecule type" value="Genomic_DNA"/>
</dbReference>
<sequence length="303" mass="34612">MRDINLLCAAWNDAWESLTTQGDTTGVAESSSSASHRLEMFQRRVWALVDAPLTNRHSEDIEHSRKHILDIIKRVPPSHTPLSHGEFRLLRLEPGAGDEPIKCSLTNVSVEAIAGNYNAISYCWGPPTQPQKIIFLDGRPIVVSDTLLDLLSHFNRLTPEVYWLDALCIRQDDLEEKNTQIPLMRRIYSDARLVDIWLGPDKEDSGYVLEQIYRGFENWKSDSRCLIGLRNLLLRPWFQRLWVVQELVLARPEAPVLRSGFASCKWGSFAAFMKVREAPKHPDIEPEDVKRARVSLATDLLCD</sequence>
<comment type="caution">
    <text evidence="2">The sequence shown here is derived from an EMBL/GenBank/DDBJ whole genome shotgun (WGS) entry which is preliminary data.</text>
</comment>
<dbReference type="InterPro" id="IPR052895">
    <property type="entry name" value="HetReg/Transcr_Mod"/>
</dbReference>
<dbReference type="OrthoDB" id="3553147at2759"/>
<accession>A0A9W8Y1D2</accession>
<reference evidence="2" key="1">
    <citation type="submission" date="2022-10" db="EMBL/GenBank/DDBJ databases">
        <title>Tapping the CABI collections for fungal endophytes: first genome assemblies for Collariella, Neodidymelliopsis, Ascochyta clinopodiicola, Didymella pomorum, Didymosphaeria variabile, Neocosmospora piperis and Neocucurbitaria cava.</title>
        <authorList>
            <person name="Hill R."/>
        </authorList>
    </citation>
    <scope>NUCLEOTIDE SEQUENCE</scope>
    <source>
        <strain evidence="2">IMI 356814</strain>
    </source>
</reference>
<evidence type="ECO:0000313" key="3">
    <source>
        <dbReference type="Proteomes" id="UP001140560"/>
    </source>
</evidence>
<evidence type="ECO:0000313" key="2">
    <source>
        <dbReference type="EMBL" id="KAJ4363426.1"/>
    </source>
</evidence>
<gene>
    <name evidence="2" type="ORF">N0V83_009719</name>
</gene>
<dbReference type="Proteomes" id="UP001140560">
    <property type="component" value="Unassembled WGS sequence"/>
</dbReference>